<dbReference type="eggNOG" id="COG1414">
    <property type="taxonomic scope" value="Bacteria"/>
</dbReference>
<accession>B1ZDI6</accession>
<evidence type="ECO:0000259" key="1">
    <source>
        <dbReference type="Pfam" id="PF09339"/>
    </source>
</evidence>
<dbReference type="EMBL" id="CP001029">
    <property type="protein sequence ID" value="ACB79529.1"/>
    <property type="molecule type" value="Genomic_DNA"/>
</dbReference>
<dbReference type="STRING" id="441620.Mpop_1362"/>
<dbReference type="KEGG" id="mpo:Mpop_1362"/>
<dbReference type="Proteomes" id="UP000007136">
    <property type="component" value="Chromosome"/>
</dbReference>
<reference evidence="2" key="1">
    <citation type="submission" date="2008-04" db="EMBL/GenBank/DDBJ databases">
        <title>Complete sequence of chromosome of Methylobacterium populi BJ001.</title>
        <authorList>
            <consortium name="US DOE Joint Genome Institute"/>
            <person name="Copeland A."/>
            <person name="Lucas S."/>
            <person name="Lapidus A."/>
            <person name="Glavina del Rio T."/>
            <person name="Dalin E."/>
            <person name="Tice H."/>
            <person name="Bruce D."/>
            <person name="Goodwin L."/>
            <person name="Pitluck S."/>
            <person name="Chertkov O."/>
            <person name="Brettin T."/>
            <person name="Detter J.C."/>
            <person name="Han C."/>
            <person name="Kuske C.R."/>
            <person name="Schmutz J."/>
            <person name="Larimer F."/>
            <person name="Land M."/>
            <person name="Hauser L."/>
            <person name="Kyrpides N."/>
            <person name="Mikhailova N."/>
            <person name="Marx C."/>
            <person name="Richardson P."/>
        </authorList>
    </citation>
    <scope>NUCLEOTIDE SEQUENCE [LARGE SCALE GENOMIC DNA]</scope>
    <source>
        <strain evidence="2">BJ001</strain>
    </source>
</reference>
<organism evidence="2 3">
    <name type="scientific">Methylorubrum populi (strain ATCC BAA-705 / NCIMB 13946 / BJ001)</name>
    <name type="common">Methylobacterium populi</name>
    <dbReference type="NCBI Taxonomy" id="441620"/>
    <lineage>
        <taxon>Bacteria</taxon>
        <taxon>Pseudomonadati</taxon>
        <taxon>Pseudomonadota</taxon>
        <taxon>Alphaproteobacteria</taxon>
        <taxon>Hyphomicrobiales</taxon>
        <taxon>Methylobacteriaceae</taxon>
        <taxon>Methylorubrum</taxon>
    </lineage>
</organism>
<feature type="domain" description="HTH iclR-type" evidence="1">
    <location>
        <begin position="58"/>
        <end position="89"/>
    </location>
</feature>
<evidence type="ECO:0000313" key="3">
    <source>
        <dbReference type="Proteomes" id="UP000007136"/>
    </source>
</evidence>
<dbReference type="InterPro" id="IPR005471">
    <property type="entry name" value="Tscrpt_reg_IclR_N"/>
</dbReference>
<dbReference type="GO" id="GO:0003677">
    <property type="term" value="F:DNA binding"/>
    <property type="evidence" value="ECO:0007669"/>
    <property type="project" value="InterPro"/>
</dbReference>
<proteinExistence type="predicted"/>
<dbReference type="RefSeq" id="WP_012453277.1">
    <property type="nucleotide sequence ID" value="NC_010725.1"/>
</dbReference>
<dbReference type="OrthoDB" id="6058756at2"/>
<dbReference type="Pfam" id="PF09339">
    <property type="entry name" value="HTH_IclR"/>
    <property type="match status" value="1"/>
</dbReference>
<evidence type="ECO:0000313" key="2">
    <source>
        <dbReference type="EMBL" id="ACB79529.1"/>
    </source>
</evidence>
<dbReference type="AlphaFoldDB" id="B1ZDI6"/>
<sequence>MSKANKTGRSKGEGRYIALRHWLYDSQAFRSLSAGARGVYLMLQRRYAGPGSNNGSIPLSIREVADEFHVGKSTAHGYFIELQERGFVEVVIRGTFTRKDRRATEWRLTEYPCDLTDDMPSKLFMRWQPGNNFTVRPQVRSVPVGEPDGTCRRTVLMKKVAHGT</sequence>
<dbReference type="HOGENOM" id="CLU_130958_0_0_5"/>
<protein>
    <recommendedName>
        <fullName evidence="1">HTH iclR-type domain-containing protein</fullName>
    </recommendedName>
</protein>
<name>B1ZDI6_METPB</name>
<gene>
    <name evidence="2" type="ordered locus">Mpop_1362</name>
</gene>
<dbReference type="InterPro" id="IPR036390">
    <property type="entry name" value="WH_DNA-bd_sf"/>
</dbReference>
<dbReference type="GO" id="GO:0006355">
    <property type="term" value="P:regulation of DNA-templated transcription"/>
    <property type="evidence" value="ECO:0007669"/>
    <property type="project" value="InterPro"/>
</dbReference>
<dbReference type="SUPFAM" id="SSF46785">
    <property type="entry name" value="Winged helix' DNA-binding domain"/>
    <property type="match status" value="1"/>
</dbReference>